<keyword evidence="2" id="KW-1133">Transmembrane helix</keyword>
<proteinExistence type="predicted"/>
<dbReference type="AlphaFoldDB" id="A0A024HV83"/>
<feature type="transmembrane region" description="Helical" evidence="2">
    <location>
        <begin position="45"/>
        <end position="63"/>
    </location>
</feature>
<accession>A0A024HV83</accession>
<sequence length="141" mass="15951">MKLTRKSNFCKEVFMLFRKLVLLGGACTLLLAYHGGYWLSDWPWLFYYALISWWFAFSWYIFITPKAASVPGKNKKKEKSLPIVSQSPTHRYKQTDSDDSSLILHSIYYSSISNVQSDSIVNNGADCSYSDSTDSGCSGGD</sequence>
<keyword evidence="2" id="KW-0472">Membrane</keyword>
<evidence type="ECO:0000256" key="1">
    <source>
        <dbReference type="SAM" id="MobiDB-lite"/>
    </source>
</evidence>
<reference evidence="3" key="1">
    <citation type="journal article" date="2014" name="Antimicrob. Agents Chemother.">
        <title>IncH-Type Plasmid Harboring blaCTX-M-15, blaDHA-1, and qnrB4 Genes Recovered from Animal Isolates.</title>
        <authorList>
            <person name="Schluter A."/>
            <person name="Nordmann P."/>
            <person name="Bonnin R.A."/>
            <person name="Millemann Y."/>
            <person name="Eikmeyer F.G."/>
            <person name="Wibberg D."/>
            <person name="Puhler A."/>
            <person name="Poirel L."/>
        </authorList>
    </citation>
    <scope>NUCLEOTIDE SEQUENCE [LARGE SCALE GENOMIC DNA]</scope>
    <source>
        <strain evidence="3">Kp15</strain>
        <plasmid evidence="3">pENVA</plasmid>
    </source>
</reference>
<feature type="region of interest" description="Disordered" evidence="1">
    <location>
        <begin position="70"/>
        <end position="97"/>
    </location>
</feature>
<evidence type="ECO:0000313" key="3">
    <source>
        <dbReference type="EMBL" id="CDM79622.1"/>
    </source>
</evidence>
<gene>
    <name evidence="3" type="ORF">PENVA_0006</name>
</gene>
<dbReference type="EMBL" id="HG918041">
    <property type="protein sequence ID" value="CDM79622.1"/>
    <property type="molecule type" value="Genomic_DNA"/>
</dbReference>
<name>A0A024HV83_KLEPN</name>
<organism evidence="3">
    <name type="scientific">Klebsiella pneumoniae</name>
    <dbReference type="NCBI Taxonomy" id="573"/>
    <lineage>
        <taxon>Bacteria</taxon>
        <taxon>Pseudomonadati</taxon>
        <taxon>Pseudomonadota</taxon>
        <taxon>Gammaproteobacteria</taxon>
        <taxon>Enterobacterales</taxon>
        <taxon>Enterobacteriaceae</taxon>
        <taxon>Klebsiella/Raoultella group</taxon>
        <taxon>Klebsiella</taxon>
        <taxon>Klebsiella pneumoniae complex</taxon>
    </lineage>
</organism>
<keyword evidence="3" id="KW-0614">Plasmid</keyword>
<evidence type="ECO:0000256" key="2">
    <source>
        <dbReference type="SAM" id="Phobius"/>
    </source>
</evidence>
<geneLocation type="plasmid" evidence="3">
    <name>pENVA</name>
</geneLocation>
<protein>
    <recommendedName>
        <fullName evidence="4">Transmembrane protein</fullName>
    </recommendedName>
</protein>
<evidence type="ECO:0008006" key="4">
    <source>
        <dbReference type="Google" id="ProtNLM"/>
    </source>
</evidence>
<keyword evidence="2" id="KW-0812">Transmembrane</keyword>
<feature type="transmembrane region" description="Helical" evidence="2">
    <location>
        <begin position="20"/>
        <end position="39"/>
    </location>
</feature>